<name>A0A8K0SUV0_9HYPO</name>
<protein>
    <submittedName>
        <fullName evidence="1">Uncharacterized protein</fullName>
    </submittedName>
</protein>
<proteinExistence type="predicted"/>
<dbReference type="EMBL" id="JAGPNK010000005">
    <property type="protein sequence ID" value="KAH7321370.1"/>
    <property type="molecule type" value="Genomic_DNA"/>
</dbReference>
<dbReference type="PANTHER" id="PTHR38790">
    <property type="entry name" value="2EXR DOMAIN-CONTAINING PROTEIN-RELATED"/>
    <property type="match status" value="1"/>
</dbReference>
<comment type="caution">
    <text evidence="1">The sequence shown here is derived from an EMBL/GenBank/DDBJ whole genome shotgun (WGS) entry which is preliminary data.</text>
</comment>
<accession>A0A8K0SUV0</accession>
<dbReference type="OrthoDB" id="5413827at2759"/>
<dbReference type="Proteomes" id="UP000813444">
    <property type="component" value="Unassembled WGS sequence"/>
</dbReference>
<organism evidence="1 2">
    <name type="scientific">Stachybotrys elegans</name>
    <dbReference type="NCBI Taxonomy" id="80388"/>
    <lineage>
        <taxon>Eukaryota</taxon>
        <taxon>Fungi</taxon>
        <taxon>Dikarya</taxon>
        <taxon>Ascomycota</taxon>
        <taxon>Pezizomycotina</taxon>
        <taxon>Sordariomycetes</taxon>
        <taxon>Hypocreomycetidae</taxon>
        <taxon>Hypocreales</taxon>
        <taxon>Stachybotryaceae</taxon>
        <taxon>Stachybotrys</taxon>
    </lineage>
</organism>
<dbReference type="PANTHER" id="PTHR38790:SF4">
    <property type="entry name" value="2EXR DOMAIN-CONTAINING PROTEIN"/>
    <property type="match status" value="1"/>
</dbReference>
<sequence>MSPAAGIEAPEWLRHTWPSFLDEPEPEVIGTSTEEIGDVATVPRRAVNRAASCPLLDLPLEIRLYIYSLVHRARPIHPRDLAPWYPSPRPKRCALRGVGSDGDKGLSSGRPYAGLPSALLCSCSQVYCEARTIPFTENEFVFVPWFSSGLMAAKATLQGMRPWQRQAMRYVRLDLHGGGEEGTWRALCEAWTGLRGLRLWVDAGEDSKRIVDGLARMQALQRVEVVMGDGLTAEERMEWCQWVEGGLRRRQREVQVVCSEVSEDE</sequence>
<keyword evidence="2" id="KW-1185">Reference proteome</keyword>
<reference evidence="1" key="1">
    <citation type="journal article" date="2021" name="Nat. Commun.">
        <title>Genetic determinants of endophytism in the Arabidopsis root mycobiome.</title>
        <authorList>
            <person name="Mesny F."/>
            <person name="Miyauchi S."/>
            <person name="Thiergart T."/>
            <person name="Pickel B."/>
            <person name="Atanasova L."/>
            <person name="Karlsson M."/>
            <person name="Huettel B."/>
            <person name="Barry K.W."/>
            <person name="Haridas S."/>
            <person name="Chen C."/>
            <person name="Bauer D."/>
            <person name="Andreopoulos W."/>
            <person name="Pangilinan J."/>
            <person name="LaButti K."/>
            <person name="Riley R."/>
            <person name="Lipzen A."/>
            <person name="Clum A."/>
            <person name="Drula E."/>
            <person name="Henrissat B."/>
            <person name="Kohler A."/>
            <person name="Grigoriev I.V."/>
            <person name="Martin F.M."/>
            <person name="Hacquard S."/>
        </authorList>
    </citation>
    <scope>NUCLEOTIDE SEQUENCE</scope>
    <source>
        <strain evidence="1">MPI-CAGE-CH-0235</strain>
    </source>
</reference>
<evidence type="ECO:0000313" key="2">
    <source>
        <dbReference type="Proteomes" id="UP000813444"/>
    </source>
</evidence>
<gene>
    <name evidence="1" type="ORF">B0I35DRAFT_429198</name>
</gene>
<evidence type="ECO:0000313" key="1">
    <source>
        <dbReference type="EMBL" id="KAH7321370.1"/>
    </source>
</evidence>
<dbReference type="AlphaFoldDB" id="A0A8K0SUV0"/>